<evidence type="ECO:0000256" key="2">
    <source>
        <dbReference type="ARBA" id="ARBA00022670"/>
    </source>
</evidence>
<evidence type="ECO:0000259" key="7">
    <source>
        <dbReference type="Pfam" id="PF00089"/>
    </source>
</evidence>
<keyword evidence="8" id="KW-0482">Metalloprotease</keyword>
<accession>A0A640VN21</accession>
<dbReference type="GO" id="GO:0006508">
    <property type="term" value="P:proteolysis"/>
    <property type="evidence" value="ECO:0007669"/>
    <property type="project" value="UniProtKB-KW"/>
</dbReference>
<keyword evidence="4 6" id="KW-0378">Hydrolase</keyword>
<evidence type="ECO:0000256" key="4">
    <source>
        <dbReference type="ARBA" id="ARBA00022801"/>
    </source>
</evidence>
<keyword evidence="9" id="KW-1185">Reference proteome</keyword>
<dbReference type="EC" id="3.4.21.-" evidence="6"/>
<dbReference type="InterPro" id="IPR018114">
    <property type="entry name" value="TRYPSIN_HIS"/>
</dbReference>
<evidence type="ECO:0000256" key="5">
    <source>
        <dbReference type="ARBA" id="ARBA00022825"/>
    </source>
</evidence>
<sequence length="332" mass="35741">MTHASMDTGNCGCGETGIDSQIDMGNASKETGPLIPETNPATIEQGFDGETHGGGQLETVAGFDVGRAMVDVIGTMESSALPRNYGAMLDAGTAHYEGNVNLRREAPESVCGRDDRAHISNVTQPPWRMTAQLFITAANGDQYVGTGWFIAPTILVTAGHCVHSGRSGGWAQQIEVVPGMNGRHRPFGSAVSKQFRSVRGWVNNGRVEEDYACIILPDAAPLGEKTGWFGFASFSDAKLKNSLINTSGYPADKSIGTQWFNGGRLTEIEPQRLHYLVDTFGGQSGSAVWHNEVGTRRRYAVGIHNYGGCNNKATRINDEVFDVLKAWKAMGI</sequence>
<proteinExistence type="inferred from homology"/>
<organism evidence="8 9">
    <name type="scientific">Roseobacter cerasinus</name>
    <dbReference type="NCBI Taxonomy" id="2602289"/>
    <lineage>
        <taxon>Bacteria</taxon>
        <taxon>Pseudomonadati</taxon>
        <taxon>Pseudomonadota</taxon>
        <taxon>Alphaproteobacteria</taxon>
        <taxon>Rhodobacterales</taxon>
        <taxon>Roseobacteraceae</taxon>
        <taxon>Roseobacter</taxon>
    </lineage>
</organism>
<dbReference type="GO" id="GO:0004252">
    <property type="term" value="F:serine-type endopeptidase activity"/>
    <property type="evidence" value="ECO:0007669"/>
    <property type="project" value="InterPro"/>
</dbReference>
<dbReference type="AlphaFoldDB" id="A0A640VN21"/>
<dbReference type="PRINTS" id="PR00839">
    <property type="entry name" value="V8PROTEASE"/>
</dbReference>
<reference evidence="8 9" key="1">
    <citation type="submission" date="2019-12" db="EMBL/GenBank/DDBJ databases">
        <title>Roseobacter cerasinus sp. nov., isolated from seawater around aquaculture.</title>
        <authorList>
            <person name="Muramatsu S."/>
            <person name="Takabe Y."/>
            <person name="Mori K."/>
            <person name="Takaichi S."/>
            <person name="Hanada S."/>
        </authorList>
    </citation>
    <scope>NUCLEOTIDE SEQUENCE [LARGE SCALE GENOMIC DNA]</scope>
    <source>
        <strain evidence="8 9">AI77</strain>
    </source>
</reference>
<dbReference type="RefSeq" id="WP_202981890.1">
    <property type="nucleotide sequence ID" value="NZ_BLIV01000002.1"/>
</dbReference>
<dbReference type="SUPFAM" id="SSF50494">
    <property type="entry name" value="Trypsin-like serine proteases"/>
    <property type="match status" value="1"/>
</dbReference>
<dbReference type="EMBL" id="BLIV01000002">
    <property type="protein sequence ID" value="GFE49034.1"/>
    <property type="molecule type" value="Genomic_DNA"/>
</dbReference>
<keyword evidence="3" id="KW-0732">Signal</keyword>
<dbReference type="InterPro" id="IPR001254">
    <property type="entry name" value="Trypsin_dom"/>
</dbReference>
<dbReference type="Pfam" id="PF00089">
    <property type="entry name" value="Trypsin"/>
    <property type="match status" value="1"/>
</dbReference>
<comment type="caution">
    <text evidence="8">The sequence shown here is derived from an EMBL/GenBank/DDBJ whole genome shotgun (WGS) entry which is preliminary data.</text>
</comment>
<dbReference type="InterPro" id="IPR043504">
    <property type="entry name" value="Peptidase_S1_PA_chymotrypsin"/>
</dbReference>
<dbReference type="Proteomes" id="UP000436522">
    <property type="component" value="Unassembled WGS sequence"/>
</dbReference>
<dbReference type="Gene3D" id="2.40.10.10">
    <property type="entry name" value="Trypsin-like serine proteases"/>
    <property type="match status" value="2"/>
</dbReference>
<dbReference type="PANTHER" id="PTHR15462:SF8">
    <property type="entry name" value="SERINE PROTEASE"/>
    <property type="match status" value="1"/>
</dbReference>
<dbReference type="GO" id="GO:0008237">
    <property type="term" value="F:metallopeptidase activity"/>
    <property type="evidence" value="ECO:0007669"/>
    <property type="project" value="UniProtKB-KW"/>
</dbReference>
<feature type="domain" description="Peptidase S1" evidence="7">
    <location>
        <begin position="127"/>
        <end position="313"/>
    </location>
</feature>
<evidence type="ECO:0000313" key="8">
    <source>
        <dbReference type="EMBL" id="GFE49034.1"/>
    </source>
</evidence>
<dbReference type="InterPro" id="IPR009003">
    <property type="entry name" value="Peptidase_S1_PA"/>
</dbReference>
<evidence type="ECO:0000256" key="3">
    <source>
        <dbReference type="ARBA" id="ARBA00022729"/>
    </source>
</evidence>
<dbReference type="InterPro" id="IPR050966">
    <property type="entry name" value="Glutamyl_endopeptidase"/>
</dbReference>
<name>A0A640VN21_9RHOB</name>
<keyword evidence="5 6" id="KW-0720">Serine protease</keyword>
<dbReference type="PROSITE" id="PS00134">
    <property type="entry name" value="TRYPSIN_HIS"/>
    <property type="match status" value="1"/>
</dbReference>
<keyword evidence="2 6" id="KW-0645">Protease</keyword>
<evidence type="ECO:0000313" key="9">
    <source>
        <dbReference type="Proteomes" id="UP000436522"/>
    </source>
</evidence>
<dbReference type="InterPro" id="IPR008256">
    <property type="entry name" value="Peptidase_S1B"/>
</dbReference>
<dbReference type="PANTHER" id="PTHR15462">
    <property type="entry name" value="SERINE PROTEASE"/>
    <property type="match status" value="1"/>
</dbReference>
<protein>
    <recommendedName>
        <fullName evidence="6">Serine protease</fullName>
        <ecNumber evidence="6">3.4.21.-</ecNumber>
    </recommendedName>
</protein>
<comment type="similarity">
    <text evidence="1 6">Belongs to the peptidase S1B family.</text>
</comment>
<gene>
    <name evidence="8" type="primary">mpr</name>
    <name evidence="8" type="ORF">So717_07870</name>
</gene>
<evidence type="ECO:0000256" key="6">
    <source>
        <dbReference type="RuleBase" id="RU004296"/>
    </source>
</evidence>
<evidence type="ECO:0000256" key="1">
    <source>
        <dbReference type="ARBA" id="ARBA00008764"/>
    </source>
</evidence>